<feature type="site" description="Transition state stabilizer" evidence="7">
    <location>
        <position position="23"/>
    </location>
</feature>
<dbReference type="Gene3D" id="3.90.550.10">
    <property type="entry name" value="Spore Coat Polysaccharide Biosynthesis Protein SpsA, Chain A"/>
    <property type="match status" value="1"/>
</dbReference>
<keyword evidence="6 7" id="KW-0414">Isoprene biosynthesis</keyword>
<dbReference type="InterPro" id="IPR050088">
    <property type="entry name" value="IspD/TarI_cytidylyltransf_bact"/>
</dbReference>
<feature type="site" description="Positions MEP for the nucleophilic attack" evidence="7">
    <location>
        <position position="155"/>
    </location>
</feature>
<dbReference type="PANTHER" id="PTHR32125:SF4">
    <property type="entry name" value="2-C-METHYL-D-ERYTHRITOL 4-PHOSPHATE CYTIDYLYLTRANSFERASE, CHLOROPLASTIC"/>
    <property type="match status" value="1"/>
</dbReference>
<dbReference type="InterPro" id="IPR018294">
    <property type="entry name" value="ISPD_synthase_CS"/>
</dbReference>
<sequence length="237" mass="26555">MTARWIIVPAAGVGSRFGAPVPKQYQSLAGKTVVEHTLERLLAVNDAIVVVAVHPNDTYWQQLAVFDHPRIRTVHGGKERADSVRLALECLTREAHTDDWILVHDVARPCVRVAEVQHLMQSLEDHRVGGVLAVPVSDTVKRVEQGDDIAGTEDRNKLWLAQTPQMFRYGMLSWSLNTAVRQGWQPTDESAAVERLGHTPMVVEGSRDNIKITRQEDLEIAEAILKYQQKTEVVQCD</sequence>
<dbReference type="Pfam" id="PF01128">
    <property type="entry name" value="IspD"/>
    <property type="match status" value="1"/>
</dbReference>
<reference evidence="8" key="1">
    <citation type="journal article" date="2010" name="Int. J. Syst. Evol. Microbiol.">
        <title>Porticoccus litoralis gen. nov., sp. nov., a gammaproteobacterium isolated from the Yellow Sea.</title>
        <authorList>
            <person name="Oh H.M."/>
            <person name="Kim H."/>
            <person name="Kim K.M."/>
            <person name="Min G.S."/>
            <person name="Cho J.C."/>
        </authorList>
    </citation>
    <scope>NUCLEOTIDE SEQUENCE</scope>
    <source>
        <strain evidence="8">DSM 25064</strain>
    </source>
</reference>
<feature type="site" description="Transition state stabilizer" evidence="7">
    <location>
        <position position="16"/>
    </location>
</feature>
<comment type="catalytic activity">
    <reaction evidence="1 7">
        <text>2-C-methyl-D-erythritol 4-phosphate + CTP + H(+) = 4-CDP-2-C-methyl-D-erythritol + diphosphate</text>
        <dbReference type="Rhea" id="RHEA:13429"/>
        <dbReference type="ChEBI" id="CHEBI:15378"/>
        <dbReference type="ChEBI" id="CHEBI:33019"/>
        <dbReference type="ChEBI" id="CHEBI:37563"/>
        <dbReference type="ChEBI" id="CHEBI:57823"/>
        <dbReference type="ChEBI" id="CHEBI:58262"/>
        <dbReference type="EC" id="2.7.7.60"/>
    </reaction>
</comment>
<evidence type="ECO:0000256" key="6">
    <source>
        <dbReference type="ARBA" id="ARBA00023229"/>
    </source>
</evidence>
<evidence type="ECO:0000256" key="2">
    <source>
        <dbReference type="ARBA" id="ARBA00004787"/>
    </source>
</evidence>
<evidence type="ECO:0000256" key="4">
    <source>
        <dbReference type="ARBA" id="ARBA00022679"/>
    </source>
</evidence>
<dbReference type="SUPFAM" id="SSF53448">
    <property type="entry name" value="Nucleotide-diphospho-sugar transferases"/>
    <property type="match status" value="1"/>
</dbReference>
<dbReference type="InterPro" id="IPR029044">
    <property type="entry name" value="Nucleotide-diphossugar_trans"/>
</dbReference>
<evidence type="ECO:0000313" key="8">
    <source>
        <dbReference type="EMBL" id="MDP1519479.1"/>
    </source>
</evidence>
<keyword evidence="9" id="KW-1185">Reference proteome</keyword>
<dbReference type="RefSeq" id="WP_305168994.1">
    <property type="nucleotide sequence ID" value="NZ_JAUUUU010000001.1"/>
</dbReference>
<dbReference type="CDD" id="cd02516">
    <property type="entry name" value="CDP-ME_synthetase"/>
    <property type="match status" value="1"/>
</dbReference>
<dbReference type="GO" id="GO:0050518">
    <property type="term" value="F:2-C-methyl-D-erythritol 4-phosphate cytidylyltransferase activity"/>
    <property type="evidence" value="ECO:0007669"/>
    <property type="project" value="UniProtKB-UniRule"/>
</dbReference>
<comment type="pathway">
    <text evidence="2 7">Isoprenoid biosynthesis; isopentenyl diphosphate biosynthesis via DXP pathway; isopentenyl diphosphate from 1-deoxy-D-xylulose 5-phosphate: step 2/6.</text>
</comment>
<dbReference type="InterPro" id="IPR001228">
    <property type="entry name" value="IspD"/>
</dbReference>
<dbReference type="PROSITE" id="PS01295">
    <property type="entry name" value="ISPD"/>
    <property type="match status" value="1"/>
</dbReference>
<gene>
    <name evidence="7 8" type="primary">ispD</name>
    <name evidence="8" type="ORF">Q8A57_00675</name>
</gene>
<keyword evidence="5 7" id="KW-0548">Nucleotidyltransferase</keyword>
<name>A0AAW8AYB5_9GAMM</name>
<dbReference type="EMBL" id="JAUUUU010000001">
    <property type="protein sequence ID" value="MDP1519479.1"/>
    <property type="molecule type" value="Genomic_DNA"/>
</dbReference>
<protein>
    <recommendedName>
        <fullName evidence="7">2-C-methyl-D-erythritol 4-phosphate cytidylyltransferase</fullName>
        <ecNumber evidence="7">2.7.7.60</ecNumber>
    </recommendedName>
    <alternativeName>
        <fullName evidence="7">4-diphosphocytidyl-2C-methyl-D-erythritol synthase</fullName>
    </alternativeName>
    <alternativeName>
        <fullName evidence="7">MEP cytidylyltransferase</fullName>
        <shortName evidence="7">MCT</shortName>
    </alternativeName>
</protein>
<dbReference type="FunFam" id="3.90.550.10:FF:000003">
    <property type="entry name" value="2-C-methyl-D-erythritol 4-phosphate cytidylyltransferase"/>
    <property type="match status" value="1"/>
</dbReference>
<evidence type="ECO:0000256" key="5">
    <source>
        <dbReference type="ARBA" id="ARBA00022695"/>
    </source>
</evidence>
<comment type="similarity">
    <text evidence="3 7">Belongs to the IspD/TarI cytidylyltransferase family. IspD subfamily.</text>
</comment>
<feature type="site" description="Positions MEP for the nucleophilic attack" evidence="7">
    <location>
        <position position="211"/>
    </location>
</feature>
<evidence type="ECO:0000256" key="3">
    <source>
        <dbReference type="ARBA" id="ARBA00009789"/>
    </source>
</evidence>
<dbReference type="AlphaFoldDB" id="A0AAW8AYB5"/>
<evidence type="ECO:0000313" key="9">
    <source>
        <dbReference type="Proteomes" id="UP001178354"/>
    </source>
</evidence>
<dbReference type="Proteomes" id="UP001178354">
    <property type="component" value="Unassembled WGS sequence"/>
</dbReference>
<dbReference type="NCBIfam" id="TIGR00453">
    <property type="entry name" value="ispD"/>
    <property type="match status" value="1"/>
</dbReference>
<dbReference type="HAMAP" id="MF_00108">
    <property type="entry name" value="IspD"/>
    <property type="match status" value="1"/>
</dbReference>
<proteinExistence type="inferred from homology"/>
<comment type="function">
    <text evidence="7">Catalyzes the formation of 4-diphosphocytidyl-2-C-methyl-D-erythritol from CTP and 2-C-methyl-D-erythritol 4-phosphate (MEP).</text>
</comment>
<organism evidence="8 9">
    <name type="scientific">Porticoccus litoralis</name>
    <dbReference type="NCBI Taxonomy" id="434086"/>
    <lineage>
        <taxon>Bacteria</taxon>
        <taxon>Pseudomonadati</taxon>
        <taxon>Pseudomonadota</taxon>
        <taxon>Gammaproteobacteria</taxon>
        <taxon>Cellvibrionales</taxon>
        <taxon>Porticoccaceae</taxon>
        <taxon>Porticoccus</taxon>
    </lineage>
</organism>
<evidence type="ECO:0000256" key="7">
    <source>
        <dbReference type="HAMAP-Rule" id="MF_00108"/>
    </source>
</evidence>
<reference evidence="8" key="2">
    <citation type="submission" date="2023-08" db="EMBL/GenBank/DDBJ databases">
        <authorList>
            <person name="Luo J."/>
        </authorList>
    </citation>
    <scope>NUCLEOTIDE SEQUENCE</scope>
    <source>
        <strain evidence="8">DSM 25064</strain>
    </source>
</reference>
<keyword evidence="4 7" id="KW-0808">Transferase</keyword>
<evidence type="ECO:0000256" key="1">
    <source>
        <dbReference type="ARBA" id="ARBA00001282"/>
    </source>
</evidence>
<dbReference type="InterPro" id="IPR034683">
    <property type="entry name" value="IspD/TarI"/>
</dbReference>
<dbReference type="GO" id="GO:0019288">
    <property type="term" value="P:isopentenyl diphosphate biosynthetic process, methylerythritol 4-phosphate pathway"/>
    <property type="evidence" value="ECO:0007669"/>
    <property type="project" value="UniProtKB-UniRule"/>
</dbReference>
<dbReference type="PANTHER" id="PTHR32125">
    <property type="entry name" value="2-C-METHYL-D-ERYTHRITOL 4-PHOSPHATE CYTIDYLYLTRANSFERASE, CHLOROPLASTIC"/>
    <property type="match status" value="1"/>
</dbReference>
<dbReference type="EC" id="2.7.7.60" evidence="7"/>
<comment type="caution">
    <text evidence="8">The sequence shown here is derived from an EMBL/GenBank/DDBJ whole genome shotgun (WGS) entry which is preliminary data.</text>
</comment>
<accession>A0AAW8AYB5</accession>